<sequence>MKNGQRLLLLLLFYGLVFVVFTWPLAANFGTSFIAIPGGDSSCYIWDAWHFRKLLLSGHNPYVTDWLFFPRGTGLIMHGYLPVLGLLNLGLNNPFLAVNLGLLLSAAISGAGAYLLARRWVQSPVLSLLAGFIFVYSPFKLQRLTQHFNLQLTATIPFYILLFFRAFEFEEGRFLPRVRSWGAVAGCFALGILTLLSDYYVLFGLLYFSLAYAAWYWFRIGRIRWGAWRTWAWLVGILVVGHIVVRLLRLSGLPEFSIWWAGDLVAYLMPPPTSRFVYWDWAARLYNNAKVFNMPGSLENTLFIGYALPLLALVLWALRLARRRPPSQRAQSTDGRPLAWVLIIFLMFTVPTLRIYGHEWLNLPTAVIHFIPFFNNIRCPTRWVLMVGLLLPIVSFSALESLWATALRPGMRLALSLLLAGIVLLEFWPQPYQRLTQAAIPPVFRQVAQLPGTSLIPIPLGILDGNRQVGLMQPEQMFYQTQHNKKLPIGYLSRVSPELFTSLDEQPVLHALLRVQMRPDSLAPAPPTPAQMQAFLRTYDPAAFVIDPAFRNQPVAAYLRQLLQPYGYREQLVGGYVLLTPPAK</sequence>
<feature type="transmembrane region" description="Helical" evidence="1">
    <location>
        <begin position="148"/>
        <end position="167"/>
    </location>
</feature>
<feature type="transmembrane region" description="Helical" evidence="1">
    <location>
        <begin position="230"/>
        <end position="248"/>
    </location>
</feature>
<accession>A0ABU9M198</accession>
<evidence type="ECO:0000313" key="4">
    <source>
        <dbReference type="Proteomes" id="UP001479606"/>
    </source>
</evidence>
<feature type="transmembrane region" description="Helical" evidence="1">
    <location>
        <begin position="7"/>
        <end position="26"/>
    </location>
</feature>
<keyword evidence="1" id="KW-0812">Transmembrane</keyword>
<comment type="caution">
    <text evidence="3">The sequence shown here is derived from an EMBL/GenBank/DDBJ whole genome shotgun (WGS) entry which is preliminary data.</text>
</comment>
<feature type="transmembrane region" description="Helical" evidence="1">
    <location>
        <begin position="301"/>
        <end position="318"/>
    </location>
</feature>
<keyword evidence="1" id="KW-1133">Transmembrane helix</keyword>
<evidence type="ECO:0000256" key="1">
    <source>
        <dbReference type="SAM" id="Phobius"/>
    </source>
</evidence>
<feature type="transmembrane region" description="Helical" evidence="1">
    <location>
        <begin position="383"/>
        <end position="403"/>
    </location>
</feature>
<feature type="transmembrane region" description="Helical" evidence="1">
    <location>
        <begin position="95"/>
        <end position="117"/>
    </location>
</feature>
<dbReference type="EMBL" id="JBCEVZ010000069">
    <property type="protein sequence ID" value="MEL5996356.1"/>
    <property type="molecule type" value="Genomic_DNA"/>
</dbReference>
<feature type="transmembrane region" description="Helical" evidence="1">
    <location>
        <begin position="338"/>
        <end position="357"/>
    </location>
</feature>
<dbReference type="InterPro" id="IPR046278">
    <property type="entry name" value="DUF6311"/>
</dbReference>
<feature type="transmembrane region" description="Helical" evidence="1">
    <location>
        <begin position="174"/>
        <end position="193"/>
    </location>
</feature>
<organism evidence="3 4">
    <name type="scientific">Hymenobacter segetis</name>
    <dbReference type="NCBI Taxonomy" id="2025509"/>
    <lineage>
        <taxon>Bacteria</taxon>
        <taxon>Pseudomonadati</taxon>
        <taxon>Bacteroidota</taxon>
        <taxon>Cytophagia</taxon>
        <taxon>Cytophagales</taxon>
        <taxon>Hymenobacteraceae</taxon>
        <taxon>Hymenobacter</taxon>
    </lineage>
</organism>
<evidence type="ECO:0000259" key="2">
    <source>
        <dbReference type="Pfam" id="PF19830"/>
    </source>
</evidence>
<reference evidence="3 4" key="1">
    <citation type="journal article" date="2018" name="Arch. Microbiol.">
        <title>Hymenobacter segetis sp. nov., isolated from soil.</title>
        <authorList>
            <person name="Ten L.N."/>
            <person name="Lim S.J."/>
            <person name="Kim B.O."/>
            <person name="Kang I.K."/>
            <person name="Jung H.Y."/>
        </authorList>
    </citation>
    <scope>NUCLEOTIDE SEQUENCE [LARGE SCALE GENOMIC DNA]</scope>
    <source>
        <strain evidence="3 4">S7-3-11</strain>
    </source>
</reference>
<feature type="transmembrane region" description="Helical" evidence="1">
    <location>
        <begin position="199"/>
        <end position="218"/>
    </location>
</feature>
<gene>
    <name evidence="3" type="ORF">AAFH49_19230</name>
</gene>
<dbReference type="Proteomes" id="UP001479606">
    <property type="component" value="Unassembled WGS sequence"/>
</dbReference>
<name>A0ABU9M198_9BACT</name>
<proteinExistence type="predicted"/>
<keyword evidence="4" id="KW-1185">Reference proteome</keyword>
<keyword evidence="1" id="KW-0472">Membrane</keyword>
<evidence type="ECO:0000313" key="3">
    <source>
        <dbReference type="EMBL" id="MEL5996356.1"/>
    </source>
</evidence>
<feature type="domain" description="DUF6311" evidence="2">
    <location>
        <begin position="15"/>
        <end position="415"/>
    </location>
</feature>
<dbReference type="Pfam" id="PF19830">
    <property type="entry name" value="DUF6311"/>
    <property type="match status" value="1"/>
</dbReference>
<protein>
    <recommendedName>
        <fullName evidence="2">DUF6311 domain-containing protein</fullName>
    </recommendedName>
</protein>
<dbReference type="RefSeq" id="WP_342300733.1">
    <property type="nucleotide sequence ID" value="NZ_JBCEVZ010000069.1"/>
</dbReference>